<dbReference type="OrthoDB" id="7024727at2"/>
<evidence type="ECO:0000313" key="3">
    <source>
        <dbReference type="EMBL" id="CCO59427.1"/>
    </source>
</evidence>
<keyword evidence="4" id="KW-1185">Reference proteome</keyword>
<dbReference type="KEGG" id="vni:VIBNI_A3441"/>
<sequence>MKVIYTPNRSWRNQPPMIDGEDNVLSLGGNNWNDFDRYMTLNASLIFNRQRFDIPLQLKLLIEGENNTTQKLNELCEAGWNGVFPIPDLNYVSVPSDVDFYKVIQSQLGEEQALEVLRSIRDAGFFVGQGDVDAIRLADTSDFRTSLLRESGAHKSYEDGWKLFQGILTEIKNFDLIFKCRQARCRKIPFQFESSLLPYDINVLIGSNGVGKSHCLKTLVSGWLQPPEQDQEQSTLCFDKRPNFSKLILISYSPFEEFNLDLSDVKLLDKSAYKYFGFRQKTGTDDDGNVRIGINRHLPVLDSSHSLIDAMYDDEKYALIRDRVRKLVAAEEVLRPALKYDFCAFEIDLSFEVEAIRRFTHHIEGKDYLLVNENIAQLVSIDALKTACKLSEGVKFIKDGRVLGLSSGQRLFTYIVINVLGSIRDNSLVVIDEPELFLHPTLEIEFIALLKAVLKPFRSKAILATHSLAVVREVPSNCVHIFRQTEDSLDVIPPPFETFGASVQKISSYVFGDKSVTKPFDDWLKALVEKEPDVEKLIESLGEEINEQLMMKILRLGRQIRGS</sequence>
<dbReference type="KEGG" id="vni:VIBNI_A2019"/>
<dbReference type="InterPro" id="IPR051396">
    <property type="entry name" value="Bact_Antivir_Def_Nuclease"/>
</dbReference>
<feature type="domain" description="ATPase AAA-type core" evidence="1">
    <location>
        <begin position="405"/>
        <end position="471"/>
    </location>
</feature>
<dbReference type="Pfam" id="PF13304">
    <property type="entry name" value="AAA_21"/>
    <property type="match status" value="1"/>
</dbReference>
<accession>U4K9S9</accession>
<dbReference type="EMBL" id="FO203526">
    <property type="protein sequence ID" value="CCO59427.1"/>
    <property type="molecule type" value="Genomic_DNA"/>
</dbReference>
<name>U4K9S9_9VIBR</name>
<dbReference type="Gene3D" id="3.40.50.300">
    <property type="entry name" value="P-loop containing nucleotide triphosphate hydrolases"/>
    <property type="match status" value="1"/>
</dbReference>
<dbReference type="GO" id="GO:0016887">
    <property type="term" value="F:ATP hydrolysis activity"/>
    <property type="evidence" value="ECO:0007669"/>
    <property type="project" value="InterPro"/>
</dbReference>
<evidence type="ECO:0000259" key="1">
    <source>
        <dbReference type="Pfam" id="PF13304"/>
    </source>
</evidence>
<dbReference type="PANTHER" id="PTHR43581">
    <property type="entry name" value="ATP/GTP PHOSPHATASE"/>
    <property type="match status" value="1"/>
</dbReference>
<organism evidence="3 4">
    <name type="scientific">Vibrio nigripulchritudo</name>
    <dbReference type="NCBI Taxonomy" id="28173"/>
    <lineage>
        <taxon>Bacteria</taxon>
        <taxon>Pseudomonadati</taxon>
        <taxon>Pseudomonadota</taxon>
        <taxon>Gammaproteobacteria</taxon>
        <taxon>Vibrionales</taxon>
        <taxon>Vibrionaceae</taxon>
        <taxon>Vibrio</taxon>
    </lineage>
</organism>
<evidence type="ECO:0000313" key="4">
    <source>
        <dbReference type="Proteomes" id="UP000016895"/>
    </source>
</evidence>
<dbReference type="PANTHER" id="PTHR43581:SF4">
    <property type="entry name" value="ATP_GTP PHOSPHATASE"/>
    <property type="match status" value="1"/>
</dbReference>
<evidence type="ECO:0000313" key="2">
    <source>
        <dbReference type="EMBL" id="CCO58108.1"/>
    </source>
</evidence>
<reference evidence="3 4" key="2">
    <citation type="journal article" date="2013" name="ISME J.">
        <title>Comparative genomics of pathogenic lineages of Vibrio nigripulchritudo identifies virulence-associated traits.</title>
        <authorList>
            <person name="Goudenege D."/>
            <person name="Labreuche Y."/>
            <person name="Krin E."/>
            <person name="Ansquer D."/>
            <person name="Mangenot S."/>
            <person name="Calteau A."/>
            <person name="Medigue C."/>
            <person name="Mazel D."/>
            <person name="Polz M.F."/>
            <person name="Le Roux F."/>
        </authorList>
    </citation>
    <scope>NUCLEOTIDE SEQUENCE [LARGE SCALE GENOMIC DNA]</scope>
    <source>
        <strain evidence="3">SFn1</strain>
        <strain evidence="4">SnF1</strain>
    </source>
</reference>
<dbReference type="STRING" id="28173.VIBNI_A2019"/>
<dbReference type="PATRIC" id="fig|1260221.3.peg.1919"/>
<gene>
    <name evidence="2" type="ORF">VIBNI_A2019</name>
    <name evidence="3" type="ORF">VIBNI_A3441</name>
</gene>
<proteinExistence type="predicted"/>
<dbReference type="InterPro" id="IPR003959">
    <property type="entry name" value="ATPase_AAA_core"/>
</dbReference>
<protein>
    <recommendedName>
        <fullName evidence="1">ATPase AAA-type core domain-containing protein</fullName>
    </recommendedName>
</protein>
<dbReference type="EMBL" id="FO203526">
    <property type="protein sequence ID" value="CCO58108.1"/>
    <property type="molecule type" value="Genomic_DNA"/>
</dbReference>
<dbReference type="AlphaFoldDB" id="U4K9S9"/>
<dbReference type="Proteomes" id="UP000016895">
    <property type="component" value="Chromosome 1"/>
</dbReference>
<dbReference type="InterPro" id="IPR027417">
    <property type="entry name" value="P-loop_NTPase"/>
</dbReference>
<dbReference type="SUPFAM" id="SSF52540">
    <property type="entry name" value="P-loop containing nucleoside triphosphate hydrolases"/>
    <property type="match status" value="1"/>
</dbReference>
<reference evidence="3" key="1">
    <citation type="submission" date="2012-11" db="EMBL/GenBank/DDBJ databases">
        <authorList>
            <person name="Genoscope - CEA"/>
        </authorList>
    </citation>
    <scope>NUCLEOTIDE SEQUENCE</scope>
    <source>
        <strain evidence="3">SFn1</strain>
    </source>
</reference>
<dbReference type="GO" id="GO:0005524">
    <property type="term" value="F:ATP binding"/>
    <property type="evidence" value="ECO:0007669"/>
    <property type="project" value="InterPro"/>
</dbReference>